<evidence type="ECO:0000313" key="2">
    <source>
        <dbReference type="EMBL" id="CAF4422815.1"/>
    </source>
</evidence>
<dbReference type="EMBL" id="CAJNOQ010028404">
    <property type="protein sequence ID" value="CAF1561321.1"/>
    <property type="molecule type" value="Genomic_DNA"/>
</dbReference>
<sequence length="220" mass="25790">FERFQTIMADQVREKTYDILDIRVRPLHGVTNQNHTRNLLQSIEINNRRTKEERYIVLDLNSLQIFHLKDSTSWNDNTTLPLHYNESRMWKREADRIDMRFFRYGGVKVTYFLPRSVQPVTLLKSATVDYSTNRLSLPFFEKKALADSVGNFTNDLFVMDDTEVFQGRQTHDFDKGREWIITTIVDEPFTMINYTAAGNLRGSTVAGQILSFDHLYGYCV</sequence>
<feature type="non-terminal residue" evidence="1">
    <location>
        <position position="1"/>
    </location>
</feature>
<dbReference type="AlphaFoldDB" id="A0A815XT89"/>
<reference evidence="1" key="1">
    <citation type="submission" date="2021-02" db="EMBL/GenBank/DDBJ databases">
        <authorList>
            <person name="Nowell W R."/>
        </authorList>
    </citation>
    <scope>NUCLEOTIDE SEQUENCE</scope>
</reference>
<name>A0A815XT89_9BILA</name>
<evidence type="ECO:0000313" key="1">
    <source>
        <dbReference type="EMBL" id="CAF1561321.1"/>
    </source>
</evidence>
<dbReference type="EMBL" id="CAJOBC010094158">
    <property type="protein sequence ID" value="CAF4422815.1"/>
    <property type="molecule type" value="Genomic_DNA"/>
</dbReference>
<proteinExistence type="predicted"/>
<gene>
    <name evidence="1" type="ORF">GPM918_LOCUS39783</name>
    <name evidence="2" type="ORF">SRO942_LOCUS40684</name>
</gene>
<comment type="caution">
    <text evidence="1">The sequence shown here is derived from an EMBL/GenBank/DDBJ whole genome shotgun (WGS) entry which is preliminary data.</text>
</comment>
<organism evidence="1 3">
    <name type="scientific">Didymodactylos carnosus</name>
    <dbReference type="NCBI Taxonomy" id="1234261"/>
    <lineage>
        <taxon>Eukaryota</taxon>
        <taxon>Metazoa</taxon>
        <taxon>Spiralia</taxon>
        <taxon>Gnathifera</taxon>
        <taxon>Rotifera</taxon>
        <taxon>Eurotatoria</taxon>
        <taxon>Bdelloidea</taxon>
        <taxon>Philodinida</taxon>
        <taxon>Philodinidae</taxon>
        <taxon>Didymodactylos</taxon>
    </lineage>
</organism>
<evidence type="ECO:0000313" key="3">
    <source>
        <dbReference type="Proteomes" id="UP000663829"/>
    </source>
</evidence>
<protein>
    <submittedName>
        <fullName evidence="1">Uncharacterized protein</fullName>
    </submittedName>
</protein>
<dbReference type="OrthoDB" id="5984008at2759"/>
<accession>A0A815XT89</accession>
<keyword evidence="3" id="KW-1185">Reference proteome</keyword>
<dbReference type="Proteomes" id="UP000681722">
    <property type="component" value="Unassembled WGS sequence"/>
</dbReference>
<dbReference type="Proteomes" id="UP000663829">
    <property type="component" value="Unassembled WGS sequence"/>
</dbReference>